<reference evidence="4" key="3">
    <citation type="submission" date="2011-03" db="EMBL/GenBank/DDBJ databases">
        <title>Annotation of Magnaporthe poae ATCC 64411.</title>
        <authorList>
            <person name="Ma L.-J."/>
            <person name="Dead R."/>
            <person name="Young S.K."/>
            <person name="Zeng Q."/>
            <person name="Gargeya S."/>
            <person name="Fitzgerald M."/>
            <person name="Haas B."/>
            <person name="Abouelleil A."/>
            <person name="Alvarado L."/>
            <person name="Arachchi H.M."/>
            <person name="Berlin A."/>
            <person name="Brown A."/>
            <person name="Chapman S.B."/>
            <person name="Chen Z."/>
            <person name="Dunbar C."/>
            <person name="Freedman E."/>
            <person name="Gearin G."/>
            <person name="Gellesch M."/>
            <person name="Goldberg J."/>
            <person name="Griggs A."/>
            <person name="Gujja S."/>
            <person name="Heiman D."/>
            <person name="Howarth C."/>
            <person name="Larson L."/>
            <person name="Lui A."/>
            <person name="MacDonald P.J.P."/>
            <person name="Mehta T."/>
            <person name="Montmayeur A."/>
            <person name="Murphy C."/>
            <person name="Neiman D."/>
            <person name="Pearson M."/>
            <person name="Priest M."/>
            <person name="Roberts A."/>
            <person name="Saif S."/>
            <person name="Shea T."/>
            <person name="Shenoy N."/>
            <person name="Sisk P."/>
            <person name="Stolte C."/>
            <person name="Sykes S."/>
            <person name="Yandava C."/>
            <person name="Wortman J."/>
            <person name="Nusbaum C."/>
            <person name="Birren B."/>
        </authorList>
    </citation>
    <scope>NUCLEOTIDE SEQUENCE</scope>
    <source>
        <strain evidence="4">ATCC 64411</strain>
    </source>
</reference>
<keyword evidence="2 3" id="KW-0040">ANK repeat</keyword>
<dbReference type="InterPro" id="IPR036770">
    <property type="entry name" value="Ankyrin_rpt-contain_sf"/>
</dbReference>
<dbReference type="STRING" id="644358.A0A0C4DQR2"/>
<proteinExistence type="predicted"/>
<dbReference type="EnsemblFungi" id="MAPG_02208T0">
    <property type="protein sequence ID" value="MAPG_02208T0"/>
    <property type="gene ID" value="MAPG_02208"/>
</dbReference>
<dbReference type="PANTHER" id="PTHR24189">
    <property type="entry name" value="MYOTROPHIN"/>
    <property type="match status" value="1"/>
</dbReference>
<accession>A0A0C4DQR2</accession>
<dbReference type="PRINTS" id="PR01415">
    <property type="entry name" value="ANKYRIN"/>
</dbReference>
<dbReference type="Gene3D" id="1.25.40.20">
    <property type="entry name" value="Ankyrin repeat-containing domain"/>
    <property type="match status" value="4"/>
</dbReference>
<dbReference type="Pfam" id="PF12796">
    <property type="entry name" value="Ank_2"/>
    <property type="match status" value="1"/>
</dbReference>
<dbReference type="EMBL" id="GL876967">
    <property type="protein sequence ID" value="KLU83143.1"/>
    <property type="molecule type" value="Genomic_DNA"/>
</dbReference>
<keyword evidence="6" id="KW-1185">Reference proteome</keyword>
<dbReference type="PROSITE" id="PS50297">
    <property type="entry name" value="ANK_REP_REGION"/>
    <property type="match status" value="3"/>
</dbReference>
<gene>
    <name evidence="4" type="ORF">MAPG_02208</name>
</gene>
<feature type="repeat" description="ANK" evidence="3">
    <location>
        <begin position="76"/>
        <end position="108"/>
    </location>
</feature>
<organism evidence="5 6">
    <name type="scientific">Magnaporthiopsis poae (strain ATCC 64411 / 73-15)</name>
    <name type="common">Kentucky bluegrass fungus</name>
    <name type="synonym">Magnaporthe poae</name>
    <dbReference type="NCBI Taxonomy" id="644358"/>
    <lineage>
        <taxon>Eukaryota</taxon>
        <taxon>Fungi</taxon>
        <taxon>Dikarya</taxon>
        <taxon>Ascomycota</taxon>
        <taxon>Pezizomycotina</taxon>
        <taxon>Sordariomycetes</taxon>
        <taxon>Sordariomycetidae</taxon>
        <taxon>Magnaporthales</taxon>
        <taxon>Magnaporthaceae</taxon>
        <taxon>Magnaporthiopsis</taxon>
    </lineage>
</organism>
<reference evidence="4" key="1">
    <citation type="submission" date="2010-05" db="EMBL/GenBank/DDBJ databases">
        <title>The Genome Sequence of Magnaporthe poae strain ATCC 64411.</title>
        <authorList>
            <consortium name="The Broad Institute Genome Sequencing Platform"/>
            <consortium name="Broad Institute Genome Sequencing Center for Infectious Disease"/>
            <person name="Ma L.-J."/>
            <person name="Dead R."/>
            <person name="Young S."/>
            <person name="Zeng Q."/>
            <person name="Koehrsen M."/>
            <person name="Alvarado L."/>
            <person name="Berlin A."/>
            <person name="Chapman S.B."/>
            <person name="Chen Z."/>
            <person name="Freedman E."/>
            <person name="Gellesch M."/>
            <person name="Goldberg J."/>
            <person name="Griggs A."/>
            <person name="Gujja S."/>
            <person name="Heilman E.R."/>
            <person name="Heiman D."/>
            <person name="Hepburn T."/>
            <person name="Howarth C."/>
            <person name="Jen D."/>
            <person name="Larson L."/>
            <person name="Mehta T."/>
            <person name="Neiman D."/>
            <person name="Pearson M."/>
            <person name="Roberts A."/>
            <person name="Saif S."/>
            <person name="Shea T."/>
            <person name="Shenoy N."/>
            <person name="Sisk P."/>
            <person name="Stolte C."/>
            <person name="Sykes S."/>
            <person name="Walk T."/>
            <person name="White J."/>
            <person name="Yandava C."/>
            <person name="Haas B."/>
            <person name="Nusbaum C."/>
            <person name="Birren B."/>
        </authorList>
    </citation>
    <scope>NUCLEOTIDE SEQUENCE</scope>
    <source>
        <strain evidence="4">ATCC 64411</strain>
    </source>
</reference>
<dbReference type="OMA" id="KQMETIQ"/>
<evidence type="ECO:0000256" key="1">
    <source>
        <dbReference type="ARBA" id="ARBA00022737"/>
    </source>
</evidence>
<evidence type="ECO:0000313" key="5">
    <source>
        <dbReference type="EnsemblFungi" id="MAPG_02208T0"/>
    </source>
</evidence>
<dbReference type="OrthoDB" id="4570070at2759"/>
<reference evidence="5" key="5">
    <citation type="submission" date="2015-06" db="UniProtKB">
        <authorList>
            <consortium name="EnsemblFungi"/>
        </authorList>
    </citation>
    <scope>IDENTIFICATION</scope>
    <source>
        <strain evidence="5">ATCC 64411</strain>
    </source>
</reference>
<keyword evidence="1" id="KW-0677">Repeat</keyword>
<feature type="repeat" description="ANK" evidence="3">
    <location>
        <begin position="112"/>
        <end position="141"/>
    </location>
</feature>
<dbReference type="eggNOG" id="KOG4177">
    <property type="taxonomic scope" value="Eukaryota"/>
</dbReference>
<dbReference type="SUPFAM" id="SSF48403">
    <property type="entry name" value="Ankyrin repeat"/>
    <property type="match status" value="1"/>
</dbReference>
<dbReference type="Pfam" id="PF00023">
    <property type="entry name" value="Ank"/>
    <property type="match status" value="1"/>
</dbReference>
<dbReference type="SMART" id="SM00248">
    <property type="entry name" value="ANK"/>
    <property type="match status" value="7"/>
</dbReference>
<dbReference type="Proteomes" id="UP000011715">
    <property type="component" value="Unassembled WGS sequence"/>
</dbReference>
<dbReference type="AlphaFoldDB" id="A0A0C4DQR2"/>
<dbReference type="InterPro" id="IPR050745">
    <property type="entry name" value="Multifunctional_regulatory"/>
</dbReference>
<name>A0A0C4DQR2_MAGP6</name>
<dbReference type="EMBL" id="ADBL01000565">
    <property type="status" value="NOT_ANNOTATED_CDS"/>
    <property type="molecule type" value="Genomic_DNA"/>
</dbReference>
<sequence length="569" mass="62804">MNELDSELEEPGPPWLLDIERREQLRPVAEDDDEHLREIFHAARDGDIGRLKAALETLTQSREQVNISMRHDLDYLCETPLNAAARGGHFDVTVLLIALGADLEASAGERGDMFTPLHNAVESGNPAMVRLLLDSGANIQAPWVTEMDGLYGNATVLVVKPDKEPEAMIETMDMLLDRGLDVEGSSLYGDDWLMRDALDTGYAKLVKHLMKRGVSLLKDRRENLCAAAGSFQSSEALEFLVQEQGYHDINDCLAALRALALSRSYWRPQTQLARFEMARLLISHITRDLGPGRALGGMPGIGILLPWALRDGNAALARLLLQHGIGTSEHCFEADGGVDCTIFSSYTYDRTPLLLDACINDSDPEIIKLLLQGGADINCRRGGAPCSDRDLNPLYGTPGDNALHESVLSPVTVKLLLDAGVDPRARNTRGEIPLLTHVRRIDQKFVPYASKPTKDDFVSCIRLLASACQTPDDINAVDKHGRSALHLLPRKLRNDWENLNVIYPHDVETYVETVRILIGRGARLDIRDDRGRTVVDAFQQAGGRPLLEALWKAGAQMPNEGGTWPSIKQ</sequence>
<evidence type="ECO:0000313" key="6">
    <source>
        <dbReference type="Proteomes" id="UP000011715"/>
    </source>
</evidence>
<protein>
    <recommendedName>
        <fullName evidence="7">Ankyrin repeat protein</fullName>
    </recommendedName>
</protein>
<evidence type="ECO:0008006" key="7">
    <source>
        <dbReference type="Google" id="ProtNLM"/>
    </source>
</evidence>
<feature type="repeat" description="ANK" evidence="3">
    <location>
        <begin position="348"/>
        <end position="382"/>
    </location>
</feature>
<dbReference type="PROSITE" id="PS50088">
    <property type="entry name" value="ANK_REPEAT"/>
    <property type="match status" value="3"/>
</dbReference>
<dbReference type="InterPro" id="IPR002110">
    <property type="entry name" value="Ankyrin_rpt"/>
</dbReference>
<reference evidence="6" key="2">
    <citation type="submission" date="2010-05" db="EMBL/GenBank/DDBJ databases">
        <title>The genome sequence of Magnaporthe poae strain ATCC 64411.</title>
        <authorList>
            <person name="Ma L.-J."/>
            <person name="Dead R."/>
            <person name="Young S."/>
            <person name="Zeng Q."/>
            <person name="Koehrsen M."/>
            <person name="Alvarado L."/>
            <person name="Berlin A."/>
            <person name="Chapman S.B."/>
            <person name="Chen Z."/>
            <person name="Freedman E."/>
            <person name="Gellesch M."/>
            <person name="Goldberg J."/>
            <person name="Griggs A."/>
            <person name="Gujja S."/>
            <person name="Heilman E.R."/>
            <person name="Heiman D."/>
            <person name="Hepburn T."/>
            <person name="Howarth C."/>
            <person name="Jen D."/>
            <person name="Larson L."/>
            <person name="Mehta T."/>
            <person name="Neiman D."/>
            <person name="Pearson M."/>
            <person name="Roberts A."/>
            <person name="Saif S."/>
            <person name="Shea T."/>
            <person name="Shenoy N."/>
            <person name="Sisk P."/>
            <person name="Stolte C."/>
            <person name="Sykes S."/>
            <person name="Walk T."/>
            <person name="White J."/>
            <person name="Yandava C."/>
            <person name="Haas B."/>
            <person name="Nusbaum C."/>
            <person name="Birren B."/>
        </authorList>
    </citation>
    <scope>NUCLEOTIDE SEQUENCE [LARGE SCALE GENOMIC DNA]</scope>
    <source>
        <strain evidence="6">ATCC 64411 / 73-15</strain>
    </source>
</reference>
<dbReference type="VEuPathDB" id="FungiDB:MAPG_02208"/>
<evidence type="ECO:0000256" key="2">
    <source>
        <dbReference type="ARBA" id="ARBA00023043"/>
    </source>
</evidence>
<reference evidence="5" key="4">
    <citation type="journal article" date="2015" name="G3 (Bethesda)">
        <title>Genome sequences of three phytopathogenic species of the Magnaporthaceae family of fungi.</title>
        <authorList>
            <person name="Okagaki L.H."/>
            <person name="Nunes C.C."/>
            <person name="Sailsbery J."/>
            <person name="Clay B."/>
            <person name="Brown D."/>
            <person name="John T."/>
            <person name="Oh Y."/>
            <person name="Young N."/>
            <person name="Fitzgerald M."/>
            <person name="Haas B.J."/>
            <person name="Zeng Q."/>
            <person name="Young S."/>
            <person name="Adiconis X."/>
            <person name="Fan L."/>
            <person name="Levin J.Z."/>
            <person name="Mitchell T.K."/>
            <person name="Okubara P.A."/>
            <person name="Farman M.L."/>
            <person name="Kohn L.M."/>
            <person name="Birren B."/>
            <person name="Ma L.-J."/>
            <person name="Dean R.A."/>
        </authorList>
    </citation>
    <scope>NUCLEOTIDE SEQUENCE</scope>
    <source>
        <strain evidence="5">ATCC 64411 / 73-15</strain>
    </source>
</reference>
<dbReference type="PANTHER" id="PTHR24189:SF50">
    <property type="entry name" value="ANKYRIN REPEAT AND SOCS BOX PROTEIN 2"/>
    <property type="match status" value="1"/>
</dbReference>
<evidence type="ECO:0000256" key="3">
    <source>
        <dbReference type="PROSITE-ProRule" id="PRU00023"/>
    </source>
</evidence>
<evidence type="ECO:0000313" key="4">
    <source>
        <dbReference type="EMBL" id="KLU83143.1"/>
    </source>
</evidence>